<reference evidence="2 4" key="2">
    <citation type="journal article" date="2020" name="bioRxiv">
        <title>Sequence and annotation of 42 cannabis genomes reveals extensive copy number variation in cannabinoid synthesis and pathogen resistance genes.</title>
        <authorList>
            <person name="Mckernan K.J."/>
            <person name="Helbert Y."/>
            <person name="Kane L.T."/>
            <person name="Ebling H."/>
            <person name="Zhang L."/>
            <person name="Liu B."/>
            <person name="Eaton Z."/>
            <person name="Mclaughlin S."/>
            <person name="Kingan S."/>
            <person name="Baybayan P."/>
            <person name="Concepcion G."/>
            <person name="Jordan M."/>
            <person name="Riva A."/>
            <person name="Barbazuk W."/>
            <person name="Harkins T."/>
        </authorList>
    </citation>
    <scope>NUCLEOTIDE SEQUENCE [LARGE SCALE GENOMIC DNA]</scope>
    <source>
        <strain evidence="4">cv. Jamaican Lion 4</strain>
        <strain evidence="2">Mother</strain>
        <tissue evidence="2">Leaf</tissue>
    </source>
</reference>
<proteinExistence type="predicted"/>
<keyword evidence="5" id="KW-1185">Reference proteome</keyword>
<reference evidence="3 5" key="1">
    <citation type="submission" date="2018-11" db="EMBL/GenBank/DDBJ databases">
        <authorList>
            <person name="Grassa J C."/>
        </authorList>
    </citation>
    <scope>NUCLEOTIDE SEQUENCE [LARGE SCALE GENOMIC DNA]</scope>
</reference>
<evidence type="ECO:0000313" key="4">
    <source>
        <dbReference type="Proteomes" id="UP000525078"/>
    </source>
</evidence>
<dbReference type="EMBL" id="JAATIP010000159">
    <property type="protein sequence ID" value="KAF4365447.1"/>
    <property type="molecule type" value="Genomic_DNA"/>
</dbReference>
<sequence>MRSYYKGGSSSSNDNMMEKKPAIKFTKLFINGEFVDSVSGKTFETIDPRNGEVLGRIAEGDQNDVDLAVKAARGAFDHGPWPRLPGCVCQFSLSLSP</sequence>
<reference evidence="3" key="3">
    <citation type="submission" date="2021-03" db="UniProtKB">
        <authorList>
            <consortium name="EnsemblPlants"/>
        </authorList>
    </citation>
    <scope>IDENTIFICATION</scope>
</reference>
<dbReference type="Proteomes" id="UP000525078">
    <property type="component" value="Unassembled WGS sequence"/>
</dbReference>
<evidence type="ECO:0000313" key="2">
    <source>
        <dbReference type="EMBL" id="KAF4365447.1"/>
    </source>
</evidence>
<protein>
    <recommendedName>
        <fullName evidence="1">Aldehyde dehydrogenase domain-containing protein</fullName>
    </recommendedName>
</protein>
<dbReference type="Proteomes" id="UP000596661">
    <property type="component" value="Chromosome 2"/>
</dbReference>
<dbReference type="Gene3D" id="3.40.605.10">
    <property type="entry name" value="Aldehyde Dehydrogenase, Chain A, domain 1"/>
    <property type="match status" value="1"/>
</dbReference>
<gene>
    <name evidence="3" type="primary">LOC115705374</name>
    <name evidence="2" type="ORF">F8388_012812</name>
</gene>
<evidence type="ECO:0000313" key="3">
    <source>
        <dbReference type="EnsemblPlants" id="cds.evm.model.02.279"/>
    </source>
</evidence>
<dbReference type="InterPro" id="IPR015590">
    <property type="entry name" value="Aldehyde_DH_dom"/>
</dbReference>
<dbReference type="PANTHER" id="PTHR11699">
    <property type="entry name" value="ALDEHYDE DEHYDROGENASE-RELATED"/>
    <property type="match status" value="1"/>
</dbReference>
<evidence type="ECO:0000313" key="5">
    <source>
        <dbReference type="Proteomes" id="UP000596661"/>
    </source>
</evidence>
<dbReference type="InterPro" id="IPR016162">
    <property type="entry name" value="Ald_DH_N"/>
</dbReference>
<name>A0A7J6F3Z8_CANSA</name>
<dbReference type="AlphaFoldDB" id="A0A7J6F3Z8"/>
<accession>A0A7J6F3Z8</accession>
<dbReference type="Pfam" id="PF00171">
    <property type="entry name" value="Aldedh"/>
    <property type="match status" value="1"/>
</dbReference>
<organism evidence="2 4">
    <name type="scientific">Cannabis sativa</name>
    <name type="common">Hemp</name>
    <name type="synonym">Marijuana</name>
    <dbReference type="NCBI Taxonomy" id="3483"/>
    <lineage>
        <taxon>Eukaryota</taxon>
        <taxon>Viridiplantae</taxon>
        <taxon>Streptophyta</taxon>
        <taxon>Embryophyta</taxon>
        <taxon>Tracheophyta</taxon>
        <taxon>Spermatophyta</taxon>
        <taxon>Magnoliopsida</taxon>
        <taxon>eudicotyledons</taxon>
        <taxon>Gunneridae</taxon>
        <taxon>Pentapetalae</taxon>
        <taxon>rosids</taxon>
        <taxon>fabids</taxon>
        <taxon>Rosales</taxon>
        <taxon>Cannabaceae</taxon>
        <taxon>Cannabis</taxon>
    </lineage>
</organism>
<dbReference type="InterPro" id="IPR016161">
    <property type="entry name" value="Ald_DH/histidinol_DH"/>
</dbReference>
<dbReference type="EnsemblPlants" id="evm.model.02.279">
    <property type="protein sequence ID" value="cds.evm.model.02.279"/>
    <property type="gene ID" value="evm.TU.02.279"/>
</dbReference>
<accession>A0A803NYR2</accession>
<feature type="domain" description="Aldehyde dehydrogenase" evidence="1">
    <location>
        <begin position="34"/>
        <end position="85"/>
    </location>
</feature>
<dbReference type="GO" id="GO:0016491">
    <property type="term" value="F:oxidoreductase activity"/>
    <property type="evidence" value="ECO:0007669"/>
    <property type="project" value="InterPro"/>
</dbReference>
<dbReference type="Gramene" id="evm.model.02.279">
    <property type="protein sequence ID" value="cds.evm.model.02.279"/>
    <property type="gene ID" value="evm.TU.02.279"/>
</dbReference>
<evidence type="ECO:0000259" key="1">
    <source>
        <dbReference type="Pfam" id="PF00171"/>
    </source>
</evidence>
<dbReference type="SUPFAM" id="SSF53720">
    <property type="entry name" value="ALDH-like"/>
    <property type="match status" value="1"/>
</dbReference>
<dbReference type="EMBL" id="UZAU01000092">
    <property type="status" value="NOT_ANNOTATED_CDS"/>
    <property type="molecule type" value="Genomic_DNA"/>
</dbReference>